<organism evidence="1 2">
    <name type="scientific">Streptococcus phocae</name>
    <dbReference type="NCBI Taxonomy" id="119224"/>
    <lineage>
        <taxon>Bacteria</taxon>
        <taxon>Bacillati</taxon>
        <taxon>Bacillota</taxon>
        <taxon>Bacilli</taxon>
        <taxon>Lactobacillales</taxon>
        <taxon>Streptococcaceae</taxon>
        <taxon>Streptococcus</taxon>
    </lineage>
</organism>
<sequence>MALGVQPIPMTNSNGQLTGYVAGKTQEALTQNSNHLQANSKGEDLPTTGETASILDYMGVIMFSSLGIFFKKKSNG</sequence>
<comment type="caution">
    <text evidence="1">The sequence shown here is derived from an EMBL/GenBank/DDBJ whole genome shotgun (WGS) entry which is preliminary data.</text>
</comment>
<dbReference type="NCBIfam" id="TIGR01167">
    <property type="entry name" value="LPXTG_anchor"/>
    <property type="match status" value="1"/>
</dbReference>
<keyword evidence="2" id="KW-1185">Reference proteome</keyword>
<dbReference type="STRING" id="119224.AKK44_03035"/>
<proteinExistence type="predicted"/>
<evidence type="ECO:0000313" key="1">
    <source>
        <dbReference type="EMBL" id="KPJ22642.1"/>
    </source>
</evidence>
<dbReference type="AlphaFoldDB" id="A0A0P6SME2"/>
<protein>
    <submittedName>
        <fullName evidence="1">Uncharacterized protein</fullName>
    </submittedName>
</protein>
<accession>A0A0P6SME2</accession>
<evidence type="ECO:0000313" key="2">
    <source>
        <dbReference type="Proteomes" id="UP000049578"/>
    </source>
</evidence>
<reference evidence="1 2" key="1">
    <citation type="submission" date="2015-08" db="EMBL/GenBank/DDBJ databases">
        <title>Genome sequence of Streptococcus phocae subsp. phocae ATCC 51973T isolated from liver specimen obtained from seal.</title>
        <authorList>
            <person name="Avendano-Herrera R."/>
        </authorList>
    </citation>
    <scope>NUCLEOTIDE SEQUENCE [LARGE SCALE GENOMIC DNA]</scope>
    <source>
        <strain evidence="1 2">ATCC 51973</strain>
    </source>
</reference>
<name>A0A0P6SME2_9STRE</name>
<dbReference type="Proteomes" id="UP000049578">
    <property type="component" value="Unassembled WGS sequence"/>
</dbReference>
<gene>
    <name evidence="1" type="ORF">AKK44_03035</name>
</gene>
<dbReference type="PATRIC" id="fig|119224.3.peg.127"/>
<dbReference type="EMBL" id="LHQM01000010">
    <property type="protein sequence ID" value="KPJ22642.1"/>
    <property type="molecule type" value="Genomic_DNA"/>
</dbReference>
<dbReference type="RefSeq" id="WP_054278461.1">
    <property type="nucleotide sequence ID" value="NZ_LHQM01000010.1"/>
</dbReference>